<dbReference type="RefSeq" id="WP_101534562.1">
    <property type="nucleotide sequence ID" value="NZ_PKUQ01000031.1"/>
</dbReference>
<gene>
    <name evidence="2" type="ORF">C0081_14510</name>
</gene>
<dbReference type="InterPro" id="IPR036388">
    <property type="entry name" value="WH-like_DNA-bd_sf"/>
</dbReference>
<dbReference type="Gene3D" id="1.10.10.10">
    <property type="entry name" value="Winged helix-like DNA-binding domain superfamily/Winged helix DNA-binding domain"/>
    <property type="match status" value="1"/>
</dbReference>
<evidence type="ECO:0000313" key="2">
    <source>
        <dbReference type="EMBL" id="PLW76128.1"/>
    </source>
</evidence>
<comment type="caution">
    <text evidence="2">The sequence shown here is derived from an EMBL/GenBank/DDBJ whole genome shotgun (WGS) entry which is preliminary data.</text>
</comment>
<name>A0A2N5XNX9_9HYPH</name>
<proteinExistence type="predicted"/>
<protein>
    <submittedName>
        <fullName evidence="2">Sugar metabolism transcriptional regulator</fullName>
    </submittedName>
</protein>
<dbReference type="SUPFAM" id="SSF46785">
    <property type="entry name" value="Winged helix' DNA-binding domain"/>
    <property type="match status" value="1"/>
</dbReference>
<feature type="domain" description="Transcriptional regulator HTH-type FeoC" evidence="1">
    <location>
        <begin position="2"/>
        <end position="63"/>
    </location>
</feature>
<dbReference type="Proteomes" id="UP000234881">
    <property type="component" value="Unassembled WGS sequence"/>
</dbReference>
<evidence type="ECO:0000313" key="3">
    <source>
        <dbReference type="Proteomes" id="UP000234881"/>
    </source>
</evidence>
<dbReference type="Pfam" id="PF09012">
    <property type="entry name" value="FeoC"/>
    <property type="match status" value="1"/>
</dbReference>
<sequence>MILSQINNYLAEHGQVNTSDIALHFGVAPDALKGMLELLEAKGRVRAIPADTPACGSGCRGCAVANCGPQMWETLARK</sequence>
<dbReference type="AlphaFoldDB" id="A0A2N5XNX9"/>
<evidence type="ECO:0000259" key="1">
    <source>
        <dbReference type="Pfam" id="PF09012"/>
    </source>
</evidence>
<dbReference type="OrthoDB" id="467062at2"/>
<dbReference type="EMBL" id="PKUQ01000031">
    <property type="protein sequence ID" value="PLW76128.1"/>
    <property type="molecule type" value="Genomic_DNA"/>
</dbReference>
<dbReference type="InterPro" id="IPR015102">
    <property type="entry name" value="Tscrpt_reg_HTH_FeoC"/>
</dbReference>
<keyword evidence="3" id="KW-1185">Reference proteome</keyword>
<reference evidence="2 3" key="1">
    <citation type="submission" date="2018-01" db="EMBL/GenBank/DDBJ databases">
        <title>The draft genome sequence of Cohaesibacter sp. H1304.</title>
        <authorList>
            <person name="Wang N.-N."/>
            <person name="Du Z.-J."/>
        </authorList>
    </citation>
    <scope>NUCLEOTIDE SEQUENCE [LARGE SCALE GENOMIC DNA]</scope>
    <source>
        <strain evidence="2 3">H1304</strain>
    </source>
</reference>
<organism evidence="2 3">
    <name type="scientific">Cohaesibacter celericrescens</name>
    <dbReference type="NCBI Taxonomy" id="2067669"/>
    <lineage>
        <taxon>Bacteria</taxon>
        <taxon>Pseudomonadati</taxon>
        <taxon>Pseudomonadota</taxon>
        <taxon>Alphaproteobacteria</taxon>
        <taxon>Hyphomicrobiales</taxon>
        <taxon>Cohaesibacteraceae</taxon>
    </lineage>
</organism>
<accession>A0A2N5XNX9</accession>
<dbReference type="InterPro" id="IPR036390">
    <property type="entry name" value="WH_DNA-bd_sf"/>
</dbReference>